<reference evidence="2 3" key="1">
    <citation type="journal article" date="2014" name="BMC Genomics">
        <title>Genomic comparison of sporeforming bacilli isolated from milk.</title>
        <authorList>
            <person name="Moreno Switt A.I."/>
            <person name="Andrus A.D."/>
            <person name="Ranieri M.L."/>
            <person name="Orsi R.H."/>
            <person name="Ivy R."/>
            <person name="den Bakker H.C."/>
            <person name="Martin N.H."/>
            <person name="Wiedmann M."/>
            <person name="Boor K.J."/>
        </authorList>
    </citation>
    <scope>NUCLEOTIDE SEQUENCE [LARGE SCALE GENOMIC DNA]</scope>
    <source>
        <strain evidence="2 3">FSL R5-213</strain>
    </source>
</reference>
<feature type="transmembrane region" description="Helical" evidence="1">
    <location>
        <begin position="6"/>
        <end position="22"/>
    </location>
</feature>
<name>W4EPQ4_9BACL</name>
<gene>
    <name evidence="2" type="ORF">C176_16332</name>
</gene>
<dbReference type="InterPro" id="IPR010718">
    <property type="entry name" value="DUF1294"/>
</dbReference>
<comment type="caution">
    <text evidence="2">The sequence shown here is derived from an EMBL/GenBank/DDBJ whole genome shotgun (WGS) entry which is preliminary data.</text>
</comment>
<evidence type="ECO:0008006" key="4">
    <source>
        <dbReference type="Google" id="ProtNLM"/>
    </source>
</evidence>
<dbReference type="Proteomes" id="UP000019062">
    <property type="component" value="Unassembled WGS sequence"/>
</dbReference>
<evidence type="ECO:0000313" key="2">
    <source>
        <dbReference type="EMBL" id="ETT82573.1"/>
    </source>
</evidence>
<dbReference type="PATRIC" id="fig|1227360.4.peg.3327"/>
<keyword evidence="1" id="KW-0472">Membrane</keyword>
<accession>W4EPQ4</accession>
<evidence type="ECO:0000313" key="3">
    <source>
        <dbReference type="Proteomes" id="UP000019062"/>
    </source>
</evidence>
<keyword evidence="1" id="KW-0812">Transmembrane</keyword>
<sequence>MSAIILYWILLMSAIGFILMGYDKRKAINHEWRIRERTLWLVALFGGGIGSYIGMRIFRHKTQHTSFVFGLPAIAVIYAVISLAIY</sequence>
<dbReference type="AlphaFoldDB" id="W4EPQ4"/>
<organism evidence="2 3">
    <name type="scientific">Viridibacillus arenosi FSL R5-213</name>
    <dbReference type="NCBI Taxonomy" id="1227360"/>
    <lineage>
        <taxon>Bacteria</taxon>
        <taxon>Bacillati</taxon>
        <taxon>Bacillota</taxon>
        <taxon>Bacilli</taxon>
        <taxon>Bacillales</taxon>
        <taxon>Caryophanaceae</taxon>
        <taxon>Viridibacillus</taxon>
    </lineage>
</organism>
<feature type="transmembrane region" description="Helical" evidence="1">
    <location>
        <begin position="64"/>
        <end position="85"/>
    </location>
</feature>
<dbReference type="eggNOG" id="COG3326">
    <property type="taxonomic scope" value="Bacteria"/>
</dbReference>
<dbReference type="EMBL" id="ASQA01000034">
    <property type="protein sequence ID" value="ETT82573.1"/>
    <property type="molecule type" value="Genomic_DNA"/>
</dbReference>
<proteinExistence type="predicted"/>
<keyword evidence="3" id="KW-1185">Reference proteome</keyword>
<feature type="transmembrane region" description="Helical" evidence="1">
    <location>
        <begin position="38"/>
        <end position="58"/>
    </location>
</feature>
<keyword evidence="1" id="KW-1133">Transmembrane helix</keyword>
<dbReference type="RefSeq" id="WP_038187719.1">
    <property type="nucleotide sequence ID" value="NZ_ASQA01000034.1"/>
</dbReference>
<dbReference type="Pfam" id="PF06961">
    <property type="entry name" value="DUF1294"/>
    <property type="match status" value="1"/>
</dbReference>
<evidence type="ECO:0000256" key="1">
    <source>
        <dbReference type="SAM" id="Phobius"/>
    </source>
</evidence>
<protein>
    <recommendedName>
        <fullName evidence="4">Membrane component</fullName>
    </recommendedName>
</protein>